<dbReference type="RefSeq" id="WP_126795927.1">
    <property type="nucleotide sequence ID" value="NZ_CP060720.1"/>
</dbReference>
<accession>A0A430ARV7</accession>
<proteinExistence type="predicted"/>
<dbReference type="Proteomes" id="UP000288028">
    <property type="component" value="Unassembled WGS sequence"/>
</dbReference>
<organism evidence="1 2">
    <name type="scientific">Vagococcus carniphilus</name>
    <dbReference type="NCBI Taxonomy" id="218144"/>
    <lineage>
        <taxon>Bacteria</taxon>
        <taxon>Bacillati</taxon>
        <taxon>Bacillota</taxon>
        <taxon>Bacilli</taxon>
        <taxon>Lactobacillales</taxon>
        <taxon>Enterococcaceae</taxon>
        <taxon>Vagococcus</taxon>
    </lineage>
</organism>
<evidence type="ECO:0000313" key="1">
    <source>
        <dbReference type="EMBL" id="RSU10791.1"/>
    </source>
</evidence>
<keyword evidence="2" id="KW-1185">Reference proteome</keyword>
<dbReference type="GeneID" id="95579413"/>
<name>A0A430ARV7_9ENTE</name>
<dbReference type="EMBL" id="NGKB01000016">
    <property type="protein sequence ID" value="RSU10791.1"/>
    <property type="molecule type" value="Genomic_DNA"/>
</dbReference>
<protein>
    <submittedName>
        <fullName evidence="1">Uncharacterized protein</fullName>
    </submittedName>
</protein>
<sequence>MIFFKKKKKTAVKEIVQSGNFSDDTDIQGFHWCEIKSIQQIPLPEDYKSYNFILKDGKIGRIASITQAKKSTSIQFDVILNNPNSQNAEFRTYFNDNLLLLIKEFL</sequence>
<evidence type="ECO:0000313" key="2">
    <source>
        <dbReference type="Proteomes" id="UP000288028"/>
    </source>
</evidence>
<reference evidence="1 2" key="1">
    <citation type="submission" date="2017-05" db="EMBL/GenBank/DDBJ databases">
        <title>Vagococcus spp. assemblies.</title>
        <authorList>
            <person name="Gulvik C.A."/>
        </authorList>
    </citation>
    <scope>NUCLEOTIDE SEQUENCE [LARGE SCALE GENOMIC DNA]</scope>
    <source>
        <strain evidence="1 2">SS1714</strain>
    </source>
</reference>
<gene>
    <name evidence="1" type="ORF">CBF28_12890</name>
</gene>
<dbReference type="AlphaFoldDB" id="A0A430ARV7"/>
<comment type="caution">
    <text evidence="1">The sequence shown here is derived from an EMBL/GenBank/DDBJ whole genome shotgun (WGS) entry which is preliminary data.</text>
</comment>